<evidence type="ECO:0000313" key="8">
    <source>
        <dbReference type="EMBL" id="SHL64721.1"/>
    </source>
</evidence>
<evidence type="ECO:0000256" key="6">
    <source>
        <dbReference type="SAM" id="Phobius"/>
    </source>
</evidence>
<dbReference type="GO" id="GO:0005509">
    <property type="term" value="F:calcium ion binding"/>
    <property type="evidence" value="ECO:0007669"/>
    <property type="project" value="InterPro"/>
</dbReference>
<keyword evidence="3" id="KW-0732">Signal</keyword>
<keyword evidence="9" id="KW-1185">Reference proteome</keyword>
<accession>A0A1M7CBX2</accession>
<dbReference type="Pfam" id="PF24034">
    <property type="entry name" value="DUF7343"/>
    <property type="match status" value="1"/>
</dbReference>
<feature type="compositionally biased region" description="Acidic residues" evidence="5">
    <location>
        <begin position="262"/>
        <end position="271"/>
    </location>
</feature>
<dbReference type="InterPro" id="IPR036388">
    <property type="entry name" value="WH-like_DNA-bd_sf"/>
</dbReference>
<dbReference type="Pfam" id="PF18884">
    <property type="entry name" value="TSP3_bac"/>
    <property type="match status" value="9"/>
</dbReference>
<feature type="compositionally biased region" description="Basic and acidic residues" evidence="5">
    <location>
        <begin position="279"/>
        <end position="293"/>
    </location>
</feature>
<dbReference type="InterPro" id="IPR059100">
    <property type="entry name" value="TSP3_bac"/>
</dbReference>
<keyword evidence="2" id="KW-0964">Secreted</keyword>
<comment type="subcellular location">
    <subcellularLocation>
        <location evidence="1">Secreted</location>
    </subcellularLocation>
</comment>
<dbReference type="Gene3D" id="4.10.1080.10">
    <property type="entry name" value="TSP type-3 repeat"/>
    <property type="match status" value="1"/>
</dbReference>
<reference evidence="9" key="1">
    <citation type="submission" date="2016-11" db="EMBL/GenBank/DDBJ databases">
        <authorList>
            <person name="Varghese N."/>
            <person name="Submissions S."/>
        </authorList>
    </citation>
    <scope>NUCLEOTIDE SEQUENCE [LARGE SCALE GENOMIC DNA]</scope>
    <source>
        <strain evidence="9">DX253</strain>
    </source>
</reference>
<keyword evidence="6" id="KW-1133">Transmembrane helix</keyword>
<organism evidence="8 9">
    <name type="scientific">Haladaptatus paucihalophilus DX253</name>
    <dbReference type="NCBI Taxonomy" id="797209"/>
    <lineage>
        <taxon>Archaea</taxon>
        <taxon>Methanobacteriati</taxon>
        <taxon>Methanobacteriota</taxon>
        <taxon>Stenosarchaea group</taxon>
        <taxon>Halobacteria</taxon>
        <taxon>Halobacteriales</taxon>
        <taxon>Haladaptataceae</taxon>
        <taxon>Haladaptatus</taxon>
    </lineage>
</organism>
<evidence type="ECO:0000256" key="5">
    <source>
        <dbReference type="SAM" id="MobiDB-lite"/>
    </source>
</evidence>
<feature type="domain" description="DUF7343" evidence="7">
    <location>
        <begin position="402"/>
        <end position="461"/>
    </location>
</feature>
<keyword evidence="6" id="KW-0812">Transmembrane</keyword>
<proteinExistence type="predicted"/>
<dbReference type="InterPro" id="IPR055767">
    <property type="entry name" value="DUF7343"/>
</dbReference>
<feature type="transmembrane region" description="Helical" evidence="6">
    <location>
        <begin position="348"/>
        <end position="368"/>
    </location>
</feature>
<feature type="compositionally biased region" description="Basic and acidic residues" evidence="5">
    <location>
        <begin position="193"/>
        <end position="204"/>
    </location>
</feature>
<dbReference type="EMBL" id="FRAN01000010">
    <property type="protein sequence ID" value="SHL64721.1"/>
    <property type="molecule type" value="Genomic_DNA"/>
</dbReference>
<evidence type="ECO:0000256" key="2">
    <source>
        <dbReference type="ARBA" id="ARBA00022525"/>
    </source>
</evidence>
<dbReference type="SUPFAM" id="SSF46785">
    <property type="entry name" value="Winged helix' DNA-binding domain"/>
    <property type="match status" value="1"/>
</dbReference>
<feature type="compositionally biased region" description="Basic and acidic residues" evidence="5">
    <location>
        <begin position="213"/>
        <end position="229"/>
    </location>
</feature>
<keyword evidence="4" id="KW-0106">Calcium</keyword>
<dbReference type="AlphaFoldDB" id="A0A1M7CBX2"/>
<keyword evidence="6" id="KW-0472">Membrane</keyword>
<evidence type="ECO:0000313" key="9">
    <source>
        <dbReference type="Proteomes" id="UP000184203"/>
    </source>
</evidence>
<dbReference type="Gene3D" id="1.10.10.10">
    <property type="entry name" value="Winged helix-like DNA-binding domain superfamily/Winged helix DNA-binding domain"/>
    <property type="match status" value="1"/>
</dbReference>
<dbReference type="InterPro" id="IPR053180">
    <property type="entry name" value="Ca-binding_acidic-repeat"/>
</dbReference>
<gene>
    <name evidence="8" type="ORF">SAMN05444342_4315</name>
</gene>
<evidence type="ECO:0000259" key="7">
    <source>
        <dbReference type="Pfam" id="PF24034"/>
    </source>
</evidence>
<dbReference type="RefSeq" id="WP_232423947.1">
    <property type="nucleotide sequence ID" value="NZ_AEMG01000016.1"/>
</dbReference>
<dbReference type="PANTHER" id="PTHR37467">
    <property type="entry name" value="EXPORTED CALCIUM-BINDING GLYCOPROTEIN-RELATED"/>
    <property type="match status" value="1"/>
</dbReference>
<dbReference type="InterPro" id="IPR028974">
    <property type="entry name" value="TSP_type-3_rpt"/>
</dbReference>
<protein>
    <submittedName>
        <fullName evidence="8">IclR helix-turn-helix domain-containing protein</fullName>
    </submittedName>
</protein>
<evidence type="ECO:0000256" key="3">
    <source>
        <dbReference type="ARBA" id="ARBA00022729"/>
    </source>
</evidence>
<sequence length="480" mass="50881">MTNRQLAVFSVCLLLLATGSPVGATPSGNQLVIQSVTYAGSGVAETGANTTYLWRSEPHNQSVTVYTGNRSGRYQVCTSFRAPNNNTTNTATCQAASFSSSGVERINFSFGSVSSEINGAQTVVVTVENGGTVIAQRSVSVYVMVKTGDDDGDGLTNEKEIKIGTNVSSKDSDKDGLEDGEEVNNYGTNATKADTDSDGLRDNQEISLGANPTRKDTDADGLTDGREQELGTNVSRADTDGDGLTDIAEVDVGTDPVKKDTDGDDLSDSEEVASVTDPTKQDTDGDGLKDGKEVTIGTDPLSKDTDGDGLKDGKEVTIGTDPLNKDTDGDGLNDGFEHRFGTNPNSRVLTGGLYLVLLSLLVGTVLLVQRNGTSWLPMVLGGGDETSHEPEPEPPVQSGTVTTDADRVLQLLHENGGRLPQGEIIERTGWSKSKVSRLLSKMEDRKQISKINIGRKNIVILYGQEPGNTDNTSEKPHKSD</sequence>
<evidence type="ECO:0000256" key="4">
    <source>
        <dbReference type="ARBA" id="ARBA00022837"/>
    </source>
</evidence>
<dbReference type="Proteomes" id="UP000184203">
    <property type="component" value="Unassembled WGS sequence"/>
</dbReference>
<feature type="region of interest" description="Disordered" evidence="5">
    <location>
        <begin position="166"/>
        <end position="330"/>
    </location>
</feature>
<feature type="compositionally biased region" description="Basic and acidic residues" evidence="5">
    <location>
        <begin position="301"/>
        <end position="315"/>
    </location>
</feature>
<name>A0A1M7CBX2_HALPU</name>
<evidence type="ECO:0000256" key="1">
    <source>
        <dbReference type="ARBA" id="ARBA00004613"/>
    </source>
</evidence>
<dbReference type="InterPro" id="IPR036390">
    <property type="entry name" value="WH_DNA-bd_sf"/>
</dbReference>
<dbReference type="PANTHER" id="PTHR37467:SF1">
    <property type="entry name" value="EXPORTED CALCIUM-BINDING GLYCOPROTEIN"/>
    <property type="match status" value="1"/>
</dbReference>